<keyword evidence="2 4" id="KW-0238">DNA-binding</keyword>
<evidence type="ECO:0000256" key="4">
    <source>
        <dbReference type="PROSITE-ProRule" id="PRU00335"/>
    </source>
</evidence>
<dbReference type="PANTHER" id="PTHR30055">
    <property type="entry name" value="HTH-TYPE TRANSCRIPTIONAL REGULATOR RUTR"/>
    <property type="match status" value="1"/>
</dbReference>
<dbReference type="AlphaFoldDB" id="A0AAX3I9Q1"/>
<gene>
    <name evidence="7" type="primary">kstR2</name>
    <name evidence="7" type="ORF">NCTC10696_03698</name>
</gene>
<dbReference type="EMBL" id="LR590482">
    <property type="protein sequence ID" value="VTR01933.1"/>
    <property type="molecule type" value="Genomic_DNA"/>
</dbReference>
<evidence type="ECO:0000256" key="1">
    <source>
        <dbReference type="ARBA" id="ARBA00023015"/>
    </source>
</evidence>
<reference evidence="7 8" key="1">
    <citation type="submission" date="2019-05" db="EMBL/GenBank/DDBJ databases">
        <authorList>
            <consortium name="Pathogen Informatics"/>
        </authorList>
    </citation>
    <scope>NUCLEOTIDE SEQUENCE [LARGE SCALE GENOMIC DNA]</scope>
    <source>
        <strain evidence="7 8">NCTC10696</strain>
    </source>
</reference>
<feature type="domain" description="HTH tetR-type" evidence="6">
    <location>
        <begin position="22"/>
        <end position="82"/>
    </location>
</feature>
<keyword evidence="1" id="KW-0805">Transcription regulation</keyword>
<dbReference type="Gene3D" id="1.10.357.10">
    <property type="entry name" value="Tetracycline Repressor, domain 2"/>
    <property type="match status" value="1"/>
</dbReference>
<dbReference type="Pfam" id="PF00440">
    <property type="entry name" value="TetR_N"/>
    <property type="match status" value="1"/>
</dbReference>
<organism evidence="7 8">
    <name type="scientific">Pseudomonas synxantha</name>
    <dbReference type="NCBI Taxonomy" id="47883"/>
    <lineage>
        <taxon>Bacteria</taxon>
        <taxon>Pseudomonadati</taxon>
        <taxon>Pseudomonadota</taxon>
        <taxon>Gammaproteobacteria</taxon>
        <taxon>Pseudomonadales</taxon>
        <taxon>Pseudomonadaceae</taxon>
        <taxon>Pseudomonas</taxon>
    </lineage>
</organism>
<dbReference type="PANTHER" id="PTHR30055:SF234">
    <property type="entry name" value="HTH-TYPE TRANSCRIPTIONAL REGULATOR BETI"/>
    <property type="match status" value="1"/>
</dbReference>
<evidence type="ECO:0000256" key="2">
    <source>
        <dbReference type="ARBA" id="ARBA00023125"/>
    </source>
</evidence>
<evidence type="ECO:0000256" key="5">
    <source>
        <dbReference type="SAM" id="MobiDB-lite"/>
    </source>
</evidence>
<dbReference type="Proteomes" id="UP000306562">
    <property type="component" value="Chromosome"/>
</dbReference>
<dbReference type="GO" id="GO:0003700">
    <property type="term" value="F:DNA-binding transcription factor activity"/>
    <property type="evidence" value="ECO:0007669"/>
    <property type="project" value="TreeGrafter"/>
</dbReference>
<dbReference type="RefSeq" id="WP_057023681.1">
    <property type="nucleotide sequence ID" value="NZ_CBCSGQ010000010.1"/>
</dbReference>
<evidence type="ECO:0000259" key="6">
    <source>
        <dbReference type="PROSITE" id="PS50977"/>
    </source>
</evidence>
<dbReference type="InterPro" id="IPR009057">
    <property type="entry name" value="Homeodomain-like_sf"/>
</dbReference>
<dbReference type="SUPFAM" id="SSF48498">
    <property type="entry name" value="Tetracyclin repressor-like, C-terminal domain"/>
    <property type="match status" value="1"/>
</dbReference>
<dbReference type="SUPFAM" id="SSF46689">
    <property type="entry name" value="Homeodomain-like"/>
    <property type="match status" value="1"/>
</dbReference>
<evidence type="ECO:0000313" key="7">
    <source>
        <dbReference type="EMBL" id="VTR01933.1"/>
    </source>
</evidence>
<evidence type="ECO:0000256" key="3">
    <source>
        <dbReference type="ARBA" id="ARBA00023163"/>
    </source>
</evidence>
<dbReference type="GO" id="GO:0000976">
    <property type="term" value="F:transcription cis-regulatory region binding"/>
    <property type="evidence" value="ECO:0007669"/>
    <property type="project" value="TreeGrafter"/>
</dbReference>
<evidence type="ECO:0000313" key="8">
    <source>
        <dbReference type="Proteomes" id="UP000306562"/>
    </source>
</evidence>
<keyword evidence="3" id="KW-0804">Transcription</keyword>
<dbReference type="PROSITE" id="PS50977">
    <property type="entry name" value="HTH_TETR_2"/>
    <property type="match status" value="1"/>
</dbReference>
<dbReference type="InterPro" id="IPR050109">
    <property type="entry name" value="HTH-type_TetR-like_transc_reg"/>
</dbReference>
<dbReference type="PRINTS" id="PR00455">
    <property type="entry name" value="HTHTETR"/>
</dbReference>
<accession>A0AAX3I9Q1</accession>
<dbReference type="InterPro" id="IPR036271">
    <property type="entry name" value="Tet_transcr_reg_TetR-rel_C_sf"/>
</dbReference>
<sequence>MSGGRLAAVPASPWPGETDDDVSTRQLLRQVAQELFAEQGFQAVSLRQLAVAMGMQVGSLYNHIDSKQVLLFELIQDHESELLALLCKDLVRRAEGLPQLEAYVRLYLQFNCLHDQRHTLARLEFRSLAPEQQHSIKLLRQTHVDLLEDLLRRCALPARECGTIALGMRALLDGVVAGYPVGGRPPLGNLAALFSRMVMSGLSQPQA</sequence>
<feature type="region of interest" description="Disordered" evidence="5">
    <location>
        <begin position="1"/>
        <end position="20"/>
    </location>
</feature>
<protein>
    <submittedName>
        <fullName evidence="7">TetR family transcriptional regulator</fullName>
    </submittedName>
</protein>
<feature type="DNA-binding region" description="H-T-H motif" evidence="4">
    <location>
        <begin position="45"/>
        <end position="64"/>
    </location>
</feature>
<proteinExistence type="predicted"/>
<name>A0AAX3I9Q1_9PSED</name>
<dbReference type="InterPro" id="IPR001647">
    <property type="entry name" value="HTH_TetR"/>
</dbReference>